<sequence>MAAPLELDPSSSALAYFGSELRRYRSAAGLSQQRLGEMVNYTGALIGMIETAKRMPSRDFAERCDEVLGTDGALGRLWPLVNRSNFPSWFREYVELEATATSIRYFEPQNIPGLLQTEDYARALMEACWSDSIDRRVAARLERQRLLEHATPQLWAIVDEAVVRRPVGGRDVMRAQLKRLLELMASRRIVLQVLPYDVGAHACSDGAMTVLGFNDGPDLVYVEVHGSGHLIEQAEAVQSAQYRYDLARASALSPEASAAKIEAVMEEL</sequence>
<feature type="domain" description="HTH cro/C1-type" evidence="1">
    <location>
        <begin position="21"/>
        <end position="74"/>
    </location>
</feature>
<organism evidence="2 3">
    <name type="scientific">Actinocrinis puniceicyclus</name>
    <dbReference type="NCBI Taxonomy" id="977794"/>
    <lineage>
        <taxon>Bacteria</taxon>
        <taxon>Bacillati</taxon>
        <taxon>Actinomycetota</taxon>
        <taxon>Actinomycetes</taxon>
        <taxon>Catenulisporales</taxon>
        <taxon>Actinospicaceae</taxon>
        <taxon>Actinocrinis</taxon>
    </lineage>
</organism>
<dbReference type="InterPro" id="IPR043917">
    <property type="entry name" value="DUF5753"/>
</dbReference>
<dbReference type="CDD" id="cd00093">
    <property type="entry name" value="HTH_XRE"/>
    <property type="match status" value="1"/>
</dbReference>
<evidence type="ECO:0000313" key="3">
    <source>
        <dbReference type="Proteomes" id="UP000677913"/>
    </source>
</evidence>
<name>A0A8J7WNH8_9ACTN</name>
<protein>
    <submittedName>
        <fullName evidence="2">Helix-turn-helix domain-containing protein</fullName>
    </submittedName>
</protein>
<gene>
    <name evidence="2" type="ORF">KGA66_21475</name>
</gene>
<dbReference type="Pfam" id="PF13560">
    <property type="entry name" value="HTH_31"/>
    <property type="match status" value="1"/>
</dbReference>
<dbReference type="Proteomes" id="UP000677913">
    <property type="component" value="Unassembled WGS sequence"/>
</dbReference>
<evidence type="ECO:0000313" key="2">
    <source>
        <dbReference type="EMBL" id="MBS2965636.1"/>
    </source>
</evidence>
<dbReference type="Gene3D" id="1.10.260.40">
    <property type="entry name" value="lambda repressor-like DNA-binding domains"/>
    <property type="match status" value="1"/>
</dbReference>
<dbReference type="InterPro" id="IPR010982">
    <property type="entry name" value="Lambda_DNA-bd_dom_sf"/>
</dbReference>
<dbReference type="RefSeq" id="WP_211469991.1">
    <property type="nucleotide sequence ID" value="NZ_JAGSXH010000093.1"/>
</dbReference>
<keyword evidence="3" id="KW-1185">Reference proteome</keyword>
<dbReference type="Pfam" id="PF19054">
    <property type="entry name" value="DUF5753"/>
    <property type="match status" value="1"/>
</dbReference>
<dbReference type="PROSITE" id="PS50943">
    <property type="entry name" value="HTH_CROC1"/>
    <property type="match status" value="1"/>
</dbReference>
<comment type="caution">
    <text evidence="2">The sequence shown here is derived from an EMBL/GenBank/DDBJ whole genome shotgun (WGS) entry which is preliminary data.</text>
</comment>
<proteinExistence type="predicted"/>
<dbReference type="EMBL" id="JAGSXH010000093">
    <property type="protein sequence ID" value="MBS2965636.1"/>
    <property type="molecule type" value="Genomic_DNA"/>
</dbReference>
<dbReference type="SUPFAM" id="SSF47413">
    <property type="entry name" value="lambda repressor-like DNA-binding domains"/>
    <property type="match status" value="1"/>
</dbReference>
<dbReference type="GO" id="GO:0003677">
    <property type="term" value="F:DNA binding"/>
    <property type="evidence" value="ECO:0007669"/>
    <property type="project" value="InterPro"/>
</dbReference>
<reference evidence="2" key="1">
    <citation type="submission" date="2021-04" db="EMBL/GenBank/DDBJ databases">
        <title>Genome based classification of Actinospica acidithermotolerans sp. nov., an actinobacterium isolated from an Indonesian hot spring.</title>
        <authorList>
            <person name="Kusuma A.B."/>
            <person name="Putra K.E."/>
            <person name="Nafisah S."/>
            <person name="Loh J."/>
            <person name="Nouioui I."/>
            <person name="Goodfellow M."/>
        </authorList>
    </citation>
    <scope>NUCLEOTIDE SEQUENCE</scope>
    <source>
        <strain evidence="2">DSM 45618</strain>
    </source>
</reference>
<evidence type="ECO:0000259" key="1">
    <source>
        <dbReference type="PROSITE" id="PS50943"/>
    </source>
</evidence>
<dbReference type="InterPro" id="IPR001387">
    <property type="entry name" value="Cro/C1-type_HTH"/>
</dbReference>
<dbReference type="AlphaFoldDB" id="A0A8J7WNH8"/>
<dbReference type="SMART" id="SM00530">
    <property type="entry name" value="HTH_XRE"/>
    <property type="match status" value="1"/>
</dbReference>
<accession>A0A8J7WNH8</accession>